<dbReference type="PANTHER" id="PTHR43537">
    <property type="entry name" value="TRANSCRIPTIONAL REGULATOR, GNTR FAMILY"/>
    <property type="match status" value="1"/>
</dbReference>
<evidence type="ECO:0000313" key="5">
    <source>
        <dbReference type="EMBL" id="TDY52521.1"/>
    </source>
</evidence>
<dbReference type="InterPro" id="IPR036390">
    <property type="entry name" value="WH_DNA-bd_sf"/>
</dbReference>
<evidence type="ECO:0000313" key="6">
    <source>
        <dbReference type="Proteomes" id="UP000295066"/>
    </source>
</evidence>
<dbReference type="Gene3D" id="1.20.120.530">
    <property type="entry name" value="GntR ligand-binding domain-like"/>
    <property type="match status" value="1"/>
</dbReference>
<dbReference type="InterPro" id="IPR036388">
    <property type="entry name" value="WH-like_DNA-bd_sf"/>
</dbReference>
<dbReference type="SMART" id="SM00895">
    <property type="entry name" value="FCD"/>
    <property type="match status" value="1"/>
</dbReference>
<dbReference type="Pfam" id="PF07729">
    <property type="entry name" value="FCD"/>
    <property type="match status" value="1"/>
</dbReference>
<dbReference type="PROSITE" id="PS50949">
    <property type="entry name" value="HTH_GNTR"/>
    <property type="match status" value="1"/>
</dbReference>
<sequence>MASRIFHSLGDQVFETIKELIINNTYRPGIVLQIDKLAGEFGVSTTPVREALLRLEGIGLVDIERNKGAVVTQVSEKRSRYVWEFRRILEAKVARDAAVGCTDEEINAMEAKLNKVLEHPDDFSVYQDSDVALHALLSSHTENPLILESLANLSVHARRIRYFAENGPFREEVIEQVTREHNEIIAALREHNPDKVEAIVTRHLINAEERTKKALSEISGGAGRTDGK</sequence>
<evidence type="ECO:0000256" key="2">
    <source>
        <dbReference type="ARBA" id="ARBA00023125"/>
    </source>
</evidence>
<dbReference type="OrthoDB" id="2928at2"/>
<name>A0A4R8LYX2_9BACT</name>
<dbReference type="GO" id="GO:0003700">
    <property type="term" value="F:DNA-binding transcription factor activity"/>
    <property type="evidence" value="ECO:0007669"/>
    <property type="project" value="InterPro"/>
</dbReference>
<reference evidence="5 6" key="1">
    <citation type="submission" date="2019-03" db="EMBL/GenBank/DDBJ databases">
        <title>Genomic Encyclopedia of Type Strains, Phase IV (KMG-IV): sequencing the most valuable type-strain genomes for metagenomic binning, comparative biology and taxonomic classification.</title>
        <authorList>
            <person name="Goeker M."/>
        </authorList>
    </citation>
    <scope>NUCLEOTIDE SEQUENCE [LARGE SCALE GENOMIC DNA]</scope>
    <source>
        <strain evidence="5 6">DSM 25964</strain>
    </source>
</reference>
<dbReference type="CDD" id="cd07377">
    <property type="entry name" value="WHTH_GntR"/>
    <property type="match status" value="1"/>
</dbReference>
<dbReference type="SMART" id="SM00345">
    <property type="entry name" value="HTH_GNTR"/>
    <property type="match status" value="1"/>
</dbReference>
<dbReference type="EMBL" id="SORI01000037">
    <property type="protein sequence ID" value="TDY52521.1"/>
    <property type="molecule type" value="Genomic_DNA"/>
</dbReference>
<dbReference type="SUPFAM" id="SSF46785">
    <property type="entry name" value="Winged helix' DNA-binding domain"/>
    <property type="match status" value="1"/>
</dbReference>
<proteinExistence type="predicted"/>
<accession>A0A4R8LYX2</accession>
<dbReference type="InterPro" id="IPR011711">
    <property type="entry name" value="GntR_C"/>
</dbReference>
<dbReference type="Proteomes" id="UP000295066">
    <property type="component" value="Unassembled WGS sequence"/>
</dbReference>
<feature type="domain" description="HTH gntR-type" evidence="4">
    <location>
        <begin position="7"/>
        <end position="74"/>
    </location>
</feature>
<evidence type="ECO:0000256" key="1">
    <source>
        <dbReference type="ARBA" id="ARBA00023015"/>
    </source>
</evidence>
<keyword evidence="3" id="KW-0804">Transcription</keyword>
<evidence type="ECO:0000256" key="3">
    <source>
        <dbReference type="ARBA" id="ARBA00023163"/>
    </source>
</evidence>
<organism evidence="5 6">
    <name type="scientific">Aminivibrio pyruvatiphilus</name>
    <dbReference type="NCBI Taxonomy" id="1005740"/>
    <lineage>
        <taxon>Bacteria</taxon>
        <taxon>Thermotogati</taxon>
        <taxon>Synergistota</taxon>
        <taxon>Synergistia</taxon>
        <taxon>Synergistales</taxon>
        <taxon>Aminobacteriaceae</taxon>
        <taxon>Aminivibrio</taxon>
    </lineage>
</organism>
<keyword evidence="1" id="KW-0805">Transcription regulation</keyword>
<gene>
    <name evidence="5" type="ORF">C8D99_13711</name>
</gene>
<dbReference type="GO" id="GO:0003677">
    <property type="term" value="F:DNA binding"/>
    <property type="evidence" value="ECO:0007669"/>
    <property type="project" value="UniProtKB-KW"/>
</dbReference>
<dbReference type="AlphaFoldDB" id="A0A4R8LYX2"/>
<protein>
    <submittedName>
        <fullName evidence="5">GntR family transcriptional regulator</fullName>
    </submittedName>
</protein>
<keyword evidence="6" id="KW-1185">Reference proteome</keyword>
<dbReference type="InterPro" id="IPR000524">
    <property type="entry name" value="Tscrpt_reg_HTH_GntR"/>
</dbReference>
<dbReference type="RefSeq" id="WP_133959244.1">
    <property type="nucleotide sequence ID" value="NZ_SORI01000037.1"/>
</dbReference>
<keyword evidence="2" id="KW-0238">DNA-binding</keyword>
<dbReference type="InterPro" id="IPR008920">
    <property type="entry name" value="TF_FadR/GntR_C"/>
</dbReference>
<dbReference type="SUPFAM" id="SSF48008">
    <property type="entry name" value="GntR ligand-binding domain-like"/>
    <property type="match status" value="1"/>
</dbReference>
<dbReference type="Gene3D" id="1.10.10.10">
    <property type="entry name" value="Winged helix-like DNA-binding domain superfamily/Winged helix DNA-binding domain"/>
    <property type="match status" value="1"/>
</dbReference>
<dbReference type="PANTHER" id="PTHR43537:SF5">
    <property type="entry name" value="UXU OPERON TRANSCRIPTIONAL REGULATOR"/>
    <property type="match status" value="1"/>
</dbReference>
<evidence type="ECO:0000259" key="4">
    <source>
        <dbReference type="PROSITE" id="PS50949"/>
    </source>
</evidence>
<comment type="caution">
    <text evidence="5">The sequence shown here is derived from an EMBL/GenBank/DDBJ whole genome shotgun (WGS) entry which is preliminary data.</text>
</comment>
<dbReference type="Pfam" id="PF00392">
    <property type="entry name" value="GntR"/>
    <property type="match status" value="1"/>
</dbReference>